<dbReference type="Proteomes" id="UP001562357">
    <property type="component" value="Unassembled WGS sequence"/>
</dbReference>
<evidence type="ECO:0000313" key="1">
    <source>
        <dbReference type="EMBL" id="GAB0132145.1"/>
    </source>
</evidence>
<protein>
    <submittedName>
        <fullName evidence="1">Uncharacterized protein</fullName>
    </submittedName>
</protein>
<gene>
    <name evidence="1" type="primary">g589</name>
    <name evidence="1" type="ORF">EsDP_00000589</name>
</gene>
<proteinExistence type="predicted"/>
<keyword evidence="2" id="KW-1185">Reference proteome</keyword>
<name>A0ABQ0CFC2_9HYPO</name>
<dbReference type="EMBL" id="BAAFGZ010000011">
    <property type="protein sequence ID" value="GAB0132145.1"/>
    <property type="molecule type" value="Genomic_DNA"/>
</dbReference>
<dbReference type="PANTHER" id="PTHR36851">
    <property type="entry name" value="UNNAMED PRODUCT"/>
    <property type="match status" value="1"/>
</dbReference>
<reference evidence="2" key="1">
    <citation type="submission" date="2024-06" db="EMBL/GenBank/DDBJ databases">
        <title>Draft Genome Sequences of Epichloe bromicola Strains Isolated from Elymus ciliaris.</title>
        <authorList>
            <consortium name="Epichloe bromicola genome sequencing consortium"/>
            <person name="Miura A."/>
            <person name="Imano S."/>
            <person name="Ashida A."/>
            <person name="Sato I."/>
            <person name="Chiba S."/>
            <person name="Tanaka A."/>
            <person name="Camagna M."/>
            <person name="Takemoto D."/>
        </authorList>
    </citation>
    <scope>NUCLEOTIDE SEQUENCE [LARGE SCALE GENOMIC DNA]</scope>
    <source>
        <strain evidence="2">DP</strain>
    </source>
</reference>
<accession>A0ABQ0CFC2</accession>
<dbReference type="PANTHER" id="PTHR36851:SF1">
    <property type="entry name" value="GLYCO_TRANS_2-LIKE DOMAIN-CONTAINING PROTEIN"/>
    <property type="match status" value="1"/>
</dbReference>
<evidence type="ECO:0000313" key="2">
    <source>
        <dbReference type="Proteomes" id="UP001562357"/>
    </source>
</evidence>
<organism evidence="1 2">
    <name type="scientific">Epichloe bromicola</name>
    <dbReference type="NCBI Taxonomy" id="79588"/>
    <lineage>
        <taxon>Eukaryota</taxon>
        <taxon>Fungi</taxon>
        <taxon>Dikarya</taxon>
        <taxon>Ascomycota</taxon>
        <taxon>Pezizomycotina</taxon>
        <taxon>Sordariomycetes</taxon>
        <taxon>Hypocreomycetidae</taxon>
        <taxon>Hypocreales</taxon>
        <taxon>Clavicipitaceae</taxon>
        <taxon>Epichloe</taxon>
    </lineage>
</organism>
<sequence>MYAAPIISGRNAHSAPVIVRVADVLWCAAGTSGLYQESTIAAPISVFFLLLTLVDRVGGWDYDVEAIFENLHMYIKCFIALYGNLTCQTVLSPVSQSNATGGGKGGIRGTALNIKARCKQAVRHDTSGVRWIPAFLCARESRFGRTASVPRDHFDHCVVKVMNESNLYISAIKITSTKDTPDGNCIFSDLIQGTSPEPHWETIFSLTHRLFEAWTGGPELGIA</sequence>
<comment type="caution">
    <text evidence="1">The sequence shown here is derived from an EMBL/GenBank/DDBJ whole genome shotgun (WGS) entry which is preliminary data.</text>
</comment>